<organism evidence="1 2">
    <name type="scientific">Mycena albidolilacea</name>
    <dbReference type="NCBI Taxonomy" id="1033008"/>
    <lineage>
        <taxon>Eukaryota</taxon>
        <taxon>Fungi</taxon>
        <taxon>Dikarya</taxon>
        <taxon>Basidiomycota</taxon>
        <taxon>Agaricomycotina</taxon>
        <taxon>Agaricomycetes</taxon>
        <taxon>Agaricomycetidae</taxon>
        <taxon>Agaricales</taxon>
        <taxon>Marasmiineae</taxon>
        <taxon>Mycenaceae</taxon>
        <taxon>Mycena</taxon>
    </lineage>
</organism>
<gene>
    <name evidence="1" type="ORF">DFH08DRAFT_689702</name>
</gene>
<name>A0AAD7EYZ5_9AGAR</name>
<comment type="caution">
    <text evidence="1">The sequence shown here is derived from an EMBL/GenBank/DDBJ whole genome shotgun (WGS) entry which is preliminary data.</text>
</comment>
<evidence type="ECO:0000313" key="2">
    <source>
        <dbReference type="Proteomes" id="UP001218218"/>
    </source>
</evidence>
<evidence type="ECO:0000313" key="1">
    <source>
        <dbReference type="EMBL" id="KAJ7355472.1"/>
    </source>
</evidence>
<keyword evidence="2" id="KW-1185">Reference proteome</keyword>
<dbReference type="AlphaFoldDB" id="A0AAD7EYZ5"/>
<accession>A0AAD7EYZ5</accession>
<proteinExistence type="predicted"/>
<dbReference type="EMBL" id="JARIHO010000009">
    <property type="protein sequence ID" value="KAJ7355472.1"/>
    <property type="molecule type" value="Genomic_DNA"/>
</dbReference>
<reference evidence="1" key="1">
    <citation type="submission" date="2023-03" db="EMBL/GenBank/DDBJ databases">
        <title>Massive genome expansion in bonnet fungi (Mycena s.s.) driven by repeated elements and novel gene families across ecological guilds.</title>
        <authorList>
            <consortium name="Lawrence Berkeley National Laboratory"/>
            <person name="Harder C.B."/>
            <person name="Miyauchi S."/>
            <person name="Viragh M."/>
            <person name="Kuo A."/>
            <person name="Thoen E."/>
            <person name="Andreopoulos B."/>
            <person name="Lu D."/>
            <person name="Skrede I."/>
            <person name="Drula E."/>
            <person name="Henrissat B."/>
            <person name="Morin E."/>
            <person name="Kohler A."/>
            <person name="Barry K."/>
            <person name="LaButti K."/>
            <person name="Morin E."/>
            <person name="Salamov A."/>
            <person name="Lipzen A."/>
            <person name="Mereny Z."/>
            <person name="Hegedus B."/>
            <person name="Baldrian P."/>
            <person name="Stursova M."/>
            <person name="Weitz H."/>
            <person name="Taylor A."/>
            <person name="Grigoriev I.V."/>
            <person name="Nagy L.G."/>
            <person name="Martin F."/>
            <person name="Kauserud H."/>
        </authorList>
    </citation>
    <scope>NUCLEOTIDE SEQUENCE</scope>
    <source>
        <strain evidence="1">CBHHK002</strain>
    </source>
</reference>
<sequence>ECTKCYLSVPIQKTNYQCVLEHNGAHILFDDSLKLADQPCRLCLRPFPMCTFVFQKCSGTAAARQIDWKSSTCLNPLNFQMSAAMKSSEKSLCSNHLIECPLQCGVVLWTYNLTAHYNSYHALKSLSNIPAVYQMPELERERMRVVWNNRQVYPSVHRMKKQKMKPQLRISDAHRSTMAWR</sequence>
<feature type="non-terminal residue" evidence="1">
    <location>
        <position position="1"/>
    </location>
</feature>
<protein>
    <submittedName>
        <fullName evidence="1">Uncharacterized protein</fullName>
    </submittedName>
</protein>
<dbReference type="Proteomes" id="UP001218218">
    <property type="component" value="Unassembled WGS sequence"/>
</dbReference>